<gene>
    <name evidence="1" type="ORF">VKT23_012455</name>
</gene>
<comment type="caution">
    <text evidence="1">The sequence shown here is derived from an EMBL/GenBank/DDBJ whole genome shotgun (WGS) entry which is preliminary data.</text>
</comment>
<protein>
    <submittedName>
        <fullName evidence="1">Uncharacterized protein</fullName>
    </submittedName>
</protein>
<accession>A0ABR1J6L4</accession>
<dbReference type="Proteomes" id="UP001498398">
    <property type="component" value="Unassembled WGS sequence"/>
</dbReference>
<name>A0ABR1J6L4_9AGAR</name>
<evidence type="ECO:0000313" key="1">
    <source>
        <dbReference type="EMBL" id="KAK7451776.1"/>
    </source>
</evidence>
<keyword evidence="2" id="KW-1185">Reference proteome</keyword>
<organism evidence="1 2">
    <name type="scientific">Marasmiellus scandens</name>
    <dbReference type="NCBI Taxonomy" id="2682957"/>
    <lineage>
        <taxon>Eukaryota</taxon>
        <taxon>Fungi</taxon>
        <taxon>Dikarya</taxon>
        <taxon>Basidiomycota</taxon>
        <taxon>Agaricomycotina</taxon>
        <taxon>Agaricomycetes</taxon>
        <taxon>Agaricomycetidae</taxon>
        <taxon>Agaricales</taxon>
        <taxon>Marasmiineae</taxon>
        <taxon>Omphalotaceae</taxon>
        <taxon>Marasmiellus</taxon>
    </lineage>
</organism>
<evidence type="ECO:0000313" key="2">
    <source>
        <dbReference type="Proteomes" id="UP001498398"/>
    </source>
</evidence>
<dbReference type="EMBL" id="JBANRG010000030">
    <property type="protein sequence ID" value="KAK7451776.1"/>
    <property type="molecule type" value="Genomic_DNA"/>
</dbReference>
<sequence length="119" mass="11965">MAAAGGSEEQATEIGAAGTRMLHSESVGVVERVVLAVCGGGKDGEQGGTGGEQKYKANQDKSPAWQVAVSSTCTGFLAIKGLGNQVAWHGLTTGNRVPDVGTGTDASKADDQLALAVLH</sequence>
<proteinExistence type="predicted"/>
<reference evidence="1 2" key="1">
    <citation type="submission" date="2024-01" db="EMBL/GenBank/DDBJ databases">
        <title>A draft genome for the cacao thread blight pathogen Marasmiellus scandens.</title>
        <authorList>
            <person name="Baruah I.K."/>
            <person name="Leung J."/>
            <person name="Bukari Y."/>
            <person name="Amoako-Attah I."/>
            <person name="Meinhardt L.W."/>
            <person name="Bailey B.A."/>
            <person name="Cohen S.P."/>
        </authorList>
    </citation>
    <scope>NUCLEOTIDE SEQUENCE [LARGE SCALE GENOMIC DNA]</scope>
    <source>
        <strain evidence="1 2">GH-19</strain>
    </source>
</reference>